<proteinExistence type="inferred from homology"/>
<dbReference type="EMBL" id="JBFXLS010000133">
    <property type="protein sequence ID" value="KAL2814068.1"/>
    <property type="molecule type" value="Genomic_DNA"/>
</dbReference>
<dbReference type="Pfam" id="PF05063">
    <property type="entry name" value="MT-A70"/>
    <property type="match status" value="1"/>
</dbReference>
<dbReference type="PANTHER" id="PTHR12829">
    <property type="entry name" value="N6-ADENOSINE-METHYLTRANSFERASE"/>
    <property type="match status" value="1"/>
</dbReference>
<gene>
    <name evidence="3" type="ORF">BDW59DRAFT_154543</name>
</gene>
<evidence type="ECO:0000313" key="4">
    <source>
        <dbReference type="Proteomes" id="UP001610335"/>
    </source>
</evidence>
<dbReference type="InterPro" id="IPR007757">
    <property type="entry name" value="MT-A70-like"/>
</dbReference>
<accession>A0ABR4HF03</accession>
<organism evidence="3 4">
    <name type="scientific">Aspergillus cavernicola</name>
    <dbReference type="NCBI Taxonomy" id="176166"/>
    <lineage>
        <taxon>Eukaryota</taxon>
        <taxon>Fungi</taxon>
        <taxon>Dikarya</taxon>
        <taxon>Ascomycota</taxon>
        <taxon>Pezizomycotina</taxon>
        <taxon>Eurotiomycetes</taxon>
        <taxon>Eurotiomycetidae</taxon>
        <taxon>Eurotiales</taxon>
        <taxon>Aspergillaceae</taxon>
        <taxon>Aspergillus</taxon>
        <taxon>Aspergillus subgen. Nidulantes</taxon>
    </lineage>
</organism>
<comment type="similarity">
    <text evidence="1">Belongs to the MT-A70-like family.</text>
</comment>
<feature type="region of interest" description="Disordered" evidence="2">
    <location>
        <begin position="134"/>
        <end position="161"/>
    </location>
</feature>
<protein>
    <submittedName>
        <fullName evidence="3">MT-A70 family</fullName>
    </submittedName>
</protein>
<dbReference type="PROSITE" id="PS51143">
    <property type="entry name" value="MT_A70"/>
    <property type="match status" value="1"/>
</dbReference>
<dbReference type="InterPro" id="IPR002052">
    <property type="entry name" value="DNA_methylase_N6_adenine_CS"/>
</dbReference>
<dbReference type="PROSITE" id="PS00092">
    <property type="entry name" value="N6_MTASE"/>
    <property type="match status" value="1"/>
</dbReference>
<keyword evidence="4" id="KW-1185">Reference proteome</keyword>
<evidence type="ECO:0000256" key="2">
    <source>
        <dbReference type="SAM" id="MobiDB-lite"/>
    </source>
</evidence>
<comment type="caution">
    <text evidence="3">The sequence shown here is derived from an EMBL/GenBank/DDBJ whole genome shotgun (WGS) entry which is preliminary data.</text>
</comment>
<evidence type="ECO:0000313" key="3">
    <source>
        <dbReference type="EMBL" id="KAL2814068.1"/>
    </source>
</evidence>
<evidence type="ECO:0000256" key="1">
    <source>
        <dbReference type="PROSITE-ProRule" id="PRU00489"/>
    </source>
</evidence>
<name>A0ABR4HF03_9EURO</name>
<reference evidence="3 4" key="1">
    <citation type="submission" date="2024-07" db="EMBL/GenBank/DDBJ databases">
        <title>Section-level genome sequencing and comparative genomics of Aspergillus sections Usti and Cavernicolus.</title>
        <authorList>
            <consortium name="Lawrence Berkeley National Laboratory"/>
            <person name="Nybo J.L."/>
            <person name="Vesth T.C."/>
            <person name="Theobald S."/>
            <person name="Frisvad J.C."/>
            <person name="Larsen T.O."/>
            <person name="Kjaerboelling I."/>
            <person name="Rothschild-Mancinelli K."/>
            <person name="Lyhne E.K."/>
            <person name="Kogle M.E."/>
            <person name="Barry K."/>
            <person name="Clum A."/>
            <person name="Na H."/>
            <person name="Ledsgaard L."/>
            <person name="Lin J."/>
            <person name="Lipzen A."/>
            <person name="Kuo A."/>
            <person name="Riley R."/>
            <person name="Mondo S."/>
            <person name="LaButti K."/>
            <person name="Haridas S."/>
            <person name="Pangalinan J."/>
            <person name="Salamov A.A."/>
            <person name="Simmons B.A."/>
            <person name="Magnuson J.K."/>
            <person name="Chen J."/>
            <person name="Drula E."/>
            <person name="Henrissat B."/>
            <person name="Wiebenga A."/>
            <person name="Lubbers R.J."/>
            <person name="Gomes A.C."/>
            <person name="Makela M.R."/>
            <person name="Stajich J."/>
            <person name="Grigoriev I.V."/>
            <person name="Mortensen U.H."/>
            <person name="De vries R.P."/>
            <person name="Baker S.E."/>
            <person name="Andersen M.R."/>
        </authorList>
    </citation>
    <scope>NUCLEOTIDE SEQUENCE [LARGE SCALE GENOMIC DNA]</scope>
    <source>
        <strain evidence="3 4">CBS 600.67</strain>
    </source>
</reference>
<dbReference type="PANTHER" id="PTHR12829:SF4">
    <property type="entry name" value="N(6)-ADENINE-SPECIFIC METHYLTRANSFERASE METTL4"/>
    <property type="match status" value="1"/>
</dbReference>
<sequence>MPSKSSILYQNHNATIFLIDIPTSIAVAQELSLPQTPPNVFSDTKPNFNQPVPGEHDQRKYLVSTPPLKTPYPPSSEPKTEAAKARVLARIPHSERVVAETIEPLLSVTLGEIRSSYRQGSDWCLPRCSVPGESADSEYERGTSTGVAGVRRKRMRADETPTAHNEEYRFLPGEQAIKPADGSISQPPLILSPGLNRFEYRGELCNLIVKNTSLETATVTACCSYSSNKPSRDTKQGYSRPQLQGHTFIIPPLSNFLLCNLPISTPSPASSNHPCQTNPIPNLPQTQKFNLILLDPPWSNKSVRRSRHYQTQSYSDSELLTQKICDILTVHSHTPSSFMDEEMDMNSENQSNLSIAAIWITNSTKARNAAYDSLTGAGFSICEEWIWVKTTIDGEPVTPISGLWRKPYEVLVIGKKQQQQHAVFSASDSDSGILRRVIAAVPDVHSRKPNLREVFERVFFVDDGPGSDSSLGMLGSSACGIRYSALEVFARNLTAGWWACGNEVLKFNSEEWWIDGSFILIP</sequence>
<dbReference type="Proteomes" id="UP001610335">
    <property type="component" value="Unassembled WGS sequence"/>
</dbReference>